<gene>
    <name evidence="2" type="ORF">HYPSUDRAFT_130531</name>
</gene>
<dbReference type="OMA" id="RAWCRDL"/>
<name>A0A0D2MV59_HYPSF</name>
<dbReference type="OrthoDB" id="5319015at2759"/>
<evidence type="ECO:0000313" key="2">
    <source>
        <dbReference type="EMBL" id="KJA27888.1"/>
    </source>
</evidence>
<dbReference type="Proteomes" id="UP000054270">
    <property type="component" value="Unassembled WGS sequence"/>
</dbReference>
<reference evidence="3" key="1">
    <citation type="submission" date="2014-04" db="EMBL/GenBank/DDBJ databases">
        <title>Evolutionary Origins and Diversification of the Mycorrhizal Mutualists.</title>
        <authorList>
            <consortium name="DOE Joint Genome Institute"/>
            <consortium name="Mycorrhizal Genomics Consortium"/>
            <person name="Kohler A."/>
            <person name="Kuo A."/>
            <person name="Nagy L.G."/>
            <person name="Floudas D."/>
            <person name="Copeland A."/>
            <person name="Barry K.W."/>
            <person name="Cichocki N."/>
            <person name="Veneault-Fourrey C."/>
            <person name="LaButti K."/>
            <person name="Lindquist E.A."/>
            <person name="Lipzen A."/>
            <person name="Lundell T."/>
            <person name="Morin E."/>
            <person name="Murat C."/>
            <person name="Riley R."/>
            <person name="Ohm R."/>
            <person name="Sun H."/>
            <person name="Tunlid A."/>
            <person name="Henrissat B."/>
            <person name="Grigoriev I.V."/>
            <person name="Hibbett D.S."/>
            <person name="Martin F."/>
        </authorList>
    </citation>
    <scope>NUCLEOTIDE SEQUENCE [LARGE SCALE GENOMIC DNA]</scope>
    <source>
        <strain evidence="3">FD-334 SS-4</strain>
    </source>
</reference>
<dbReference type="STRING" id="945553.A0A0D2MV59"/>
<keyword evidence="3" id="KW-1185">Reference proteome</keyword>
<sequence>MLSCPPIIITQLSTLKTYQRLVRALPSRSYGVKLFPRSAKGYATSSPVANGETLRESNNLPKPEALTLLHKAAMVVPRVLEASSNSPGFLRNGETSRTWESILSDAHEDLSTASERPARIVVYGLDEWSGSAELVTALLSDPLADAEQSKAFETRWKEQNGTNLNITDATNPNPEPASSVRISSGYLNQFPIPVEITEFRTPAFAEGDSSSVLSKILGTPSTWMADVAIIVCNPLTTSLPSILDAHLPANAIIVLSANIAPADLNATVHSQAPRLSRNQISGTNLPDIISVDPRRALDAIRTLQAEPGSLPAIQRYQAGYIGSRLADVTQALRSRLAPNPALPTVRTNLALNHISDALRYSVHIIQQLRSETDKAFIDASHLTERIREVETRVANDVFGRRDPGTEKIILNEVEQATKQAEKDMKIVMDRLTWWRMVWRIDEISGIICSALRQSWCYDLEKRLVMQTGQLAALQTDLTKSAFTLLTTHSSLSTAVLRNNLLQLKGSPRYHLTPKSLTQPLVTRRNQIIEYPTARLHAAGQRAVLGMTGGSLSGIGVSWAGWLGWMVGSGEGLLGFVGIDAGTAIGLGLLTAVASIRWAIGSWEKSKKRWWQDWERAAEGLDRDLKVRIRAFWNNLQLIVRRLRSAP</sequence>
<evidence type="ECO:0000259" key="1">
    <source>
        <dbReference type="Pfam" id="PF23868"/>
    </source>
</evidence>
<dbReference type="PANTHER" id="PTHR38644:SF1">
    <property type="entry name" value="EXPRESSED PROTEIN"/>
    <property type="match status" value="1"/>
</dbReference>
<accession>A0A0D2MV59</accession>
<dbReference type="AlphaFoldDB" id="A0A0D2MV59"/>
<dbReference type="PANTHER" id="PTHR38644">
    <property type="entry name" value="EXPRESSED PROTEIN"/>
    <property type="match status" value="1"/>
</dbReference>
<organism evidence="2 3">
    <name type="scientific">Hypholoma sublateritium (strain FD-334 SS-4)</name>
    <dbReference type="NCBI Taxonomy" id="945553"/>
    <lineage>
        <taxon>Eukaryota</taxon>
        <taxon>Fungi</taxon>
        <taxon>Dikarya</taxon>
        <taxon>Basidiomycota</taxon>
        <taxon>Agaricomycotina</taxon>
        <taxon>Agaricomycetes</taxon>
        <taxon>Agaricomycetidae</taxon>
        <taxon>Agaricales</taxon>
        <taxon>Agaricineae</taxon>
        <taxon>Strophariaceae</taxon>
        <taxon>Hypholoma</taxon>
    </lineage>
</organism>
<dbReference type="Pfam" id="PF23868">
    <property type="entry name" value="Mmc1_C"/>
    <property type="match status" value="1"/>
</dbReference>
<feature type="domain" description="Mmc1 C-terminal" evidence="1">
    <location>
        <begin position="425"/>
        <end position="612"/>
    </location>
</feature>
<dbReference type="EMBL" id="KN817523">
    <property type="protein sequence ID" value="KJA27888.1"/>
    <property type="molecule type" value="Genomic_DNA"/>
</dbReference>
<proteinExistence type="predicted"/>
<dbReference type="InterPro" id="IPR056196">
    <property type="entry name" value="Mmc1_C"/>
</dbReference>
<protein>
    <recommendedName>
        <fullName evidence="1">Mmc1 C-terminal domain-containing protein</fullName>
    </recommendedName>
</protein>
<evidence type="ECO:0000313" key="3">
    <source>
        <dbReference type="Proteomes" id="UP000054270"/>
    </source>
</evidence>